<organism evidence="2">
    <name type="scientific">Castellaniella ginsengisoli</name>
    <dbReference type="NCBI Taxonomy" id="546114"/>
    <lineage>
        <taxon>Bacteria</taxon>
        <taxon>Pseudomonadati</taxon>
        <taxon>Pseudomonadota</taxon>
        <taxon>Betaproteobacteria</taxon>
        <taxon>Burkholderiales</taxon>
        <taxon>Alcaligenaceae</taxon>
        <taxon>Castellaniella</taxon>
    </lineage>
</organism>
<accession>A0AB39CTI0</accession>
<reference evidence="2" key="1">
    <citation type="submission" date="2024-05" db="EMBL/GenBank/DDBJ databases">
        <authorList>
            <person name="Luo Y.-C."/>
            <person name="Nicholds J."/>
            <person name="Mortimer T."/>
            <person name="Maboni G."/>
        </authorList>
    </citation>
    <scope>NUCLEOTIDE SEQUENCE</scope>
    <source>
        <strain evidence="2">153271</strain>
    </source>
</reference>
<dbReference type="EMBL" id="CP158253">
    <property type="protein sequence ID" value="XDJ45349.1"/>
    <property type="molecule type" value="Genomic_DNA"/>
</dbReference>
<dbReference type="AlphaFoldDB" id="A0AB39CTI0"/>
<gene>
    <name evidence="2" type="ORF">ABRZ02_03425</name>
</gene>
<dbReference type="Pfam" id="PF12684">
    <property type="entry name" value="DUF3799"/>
    <property type="match status" value="1"/>
</dbReference>
<protein>
    <submittedName>
        <fullName evidence="2">PD-(D/E)XK nuclease-like domain-containing protein</fullName>
    </submittedName>
</protein>
<dbReference type="InterPro" id="IPR024432">
    <property type="entry name" value="Put_RecE_PDDEXK-like_dom"/>
</dbReference>
<evidence type="ECO:0000259" key="1">
    <source>
        <dbReference type="Pfam" id="PF12684"/>
    </source>
</evidence>
<evidence type="ECO:0000313" key="2">
    <source>
        <dbReference type="EMBL" id="XDJ45349.1"/>
    </source>
</evidence>
<dbReference type="InterPro" id="IPR011604">
    <property type="entry name" value="PDDEXK-like_dom_sf"/>
</dbReference>
<dbReference type="RefSeq" id="WP_368647928.1">
    <property type="nucleotide sequence ID" value="NZ_CP158253.1"/>
</dbReference>
<feature type="domain" description="Putative exodeoxyribonuclease 8 PDDEXK-like" evidence="1">
    <location>
        <begin position="33"/>
        <end position="285"/>
    </location>
</feature>
<dbReference type="Gene3D" id="3.90.320.10">
    <property type="match status" value="1"/>
</dbReference>
<proteinExistence type="predicted"/>
<sequence>MNAITEPVAEPIGIIENQDIDAYHQGPGISKTGLDLIERSPAHYHAEYLDPNRPPRENDETTARLVGHLAHCAILEPKEFDKRYAVLPSDAPRRPTSAQWNAKNPSADSMMAMAWWREWLAANEGRTVVTQEQRVTALLQAKSVRKISDMRDALAKGRPEVSAYWRDPVTGVLCRCRPDWVHDAGPGRAILVDVKTYSNAAPAEFARQIARMRYHVQAAYYTDGYALAADVDVLAFVFLAVETEYPYAASAVMLDDAALEQGRAEYRRNLDTYAACLKSGEWPGYPTGIQPVSLPAWALTDIENY</sequence>
<name>A0AB39CTI0_9BURK</name>